<evidence type="ECO:0000256" key="7">
    <source>
        <dbReference type="ARBA" id="ARBA00029574"/>
    </source>
</evidence>
<evidence type="ECO:0000256" key="4">
    <source>
        <dbReference type="ARBA" id="ARBA00022741"/>
    </source>
</evidence>
<dbReference type="CTD" id="37360"/>
<evidence type="ECO:0000256" key="2">
    <source>
        <dbReference type="ARBA" id="ARBA00012023"/>
    </source>
</evidence>
<dbReference type="GO" id="GO:0032958">
    <property type="term" value="P:inositol phosphate biosynthetic process"/>
    <property type="evidence" value="ECO:0007669"/>
    <property type="project" value="TreeGrafter"/>
</dbReference>
<dbReference type="Pfam" id="PF06090">
    <property type="entry name" value="Ins_P5_2-kin"/>
    <property type="match status" value="1"/>
</dbReference>
<dbReference type="GeneID" id="107273612"/>
<evidence type="ECO:0000256" key="1">
    <source>
        <dbReference type="ARBA" id="ARBA00007229"/>
    </source>
</evidence>
<dbReference type="InterPro" id="IPR043001">
    <property type="entry name" value="IP5_2-K_N_lobe"/>
</dbReference>
<name>A0AAJ7RT99_CEPCN</name>
<reference evidence="9" key="1">
    <citation type="submission" date="2025-08" db="UniProtKB">
        <authorList>
            <consortium name="RefSeq"/>
        </authorList>
    </citation>
    <scope>IDENTIFICATION</scope>
</reference>
<dbReference type="RefSeq" id="XP_024946721.1">
    <property type="nucleotide sequence ID" value="XM_025090953.1"/>
</dbReference>
<dbReference type="Proteomes" id="UP000694920">
    <property type="component" value="Unplaced"/>
</dbReference>
<dbReference type="PANTHER" id="PTHR14456">
    <property type="entry name" value="INOSITOL POLYPHOSPHATE KINASE 1"/>
    <property type="match status" value="1"/>
</dbReference>
<dbReference type="GO" id="GO:0005634">
    <property type="term" value="C:nucleus"/>
    <property type="evidence" value="ECO:0007669"/>
    <property type="project" value="TreeGrafter"/>
</dbReference>
<keyword evidence="6" id="KW-0067">ATP-binding</keyword>
<accession>A0AAJ7RT99</accession>
<dbReference type="GO" id="GO:0035299">
    <property type="term" value="F:inositol-1,3,4,5,6-pentakisphosphate 2-kinase activity"/>
    <property type="evidence" value="ECO:0007669"/>
    <property type="project" value="UniProtKB-EC"/>
</dbReference>
<organism evidence="8 9">
    <name type="scientific">Cephus cinctus</name>
    <name type="common">Wheat stem sawfly</name>
    <dbReference type="NCBI Taxonomy" id="211228"/>
    <lineage>
        <taxon>Eukaryota</taxon>
        <taxon>Metazoa</taxon>
        <taxon>Ecdysozoa</taxon>
        <taxon>Arthropoda</taxon>
        <taxon>Hexapoda</taxon>
        <taxon>Insecta</taxon>
        <taxon>Pterygota</taxon>
        <taxon>Neoptera</taxon>
        <taxon>Endopterygota</taxon>
        <taxon>Hymenoptera</taxon>
        <taxon>Cephoidea</taxon>
        <taxon>Cephidae</taxon>
        <taxon>Cephus</taxon>
    </lineage>
</organism>
<dbReference type="PANTHER" id="PTHR14456:SF2">
    <property type="entry name" value="INOSITOL-PENTAKISPHOSPHATE 2-KINASE"/>
    <property type="match status" value="1"/>
</dbReference>
<comment type="similarity">
    <text evidence="1">Belongs to the IPK1 type 2 family.</text>
</comment>
<keyword evidence="5" id="KW-0418">Kinase</keyword>
<evidence type="ECO:0000256" key="5">
    <source>
        <dbReference type="ARBA" id="ARBA00022777"/>
    </source>
</evidence>
<evidence type="ECO:0000256" key="3">
    <source>
        <dbReference type="ARBA" id="ARBA00022679"/>
    </source>
</evidence>
<keyword evidence="4" id="KW-0547">Nucleotide-binding</keyword>
<protein>
    <recommendedName>
        <fullName evidence="2">inositol-pentakisphosphate 2-kinase</fullName>
        <ecNumber evidence="2">2.7.1.158</ecNumber>
    </recommendedName>
    <alternativeName>
        <fullName evidence="7">Ins(1,3,4,5,6)P5 2-kinase</fullName>
    </alternativeName>
</protein>
<proteinExistence type="inferred from homology"/>
<dbReference type="InterPro" id="IPR009286">
    <property type="entry name" value="Ins_P5_2-kin"/>
</dbReference>
<gene>
    <name evidence="9" type="primary">LOC107273612</name>
</gene>
<keyword evidence="8" id="KW-1185">Reference proteome</keyword>
<dbReference type="EC" id="2.7.1.158" evidence="2"/>
<keyword evidence="3" id="KW-0808">Transferase</keyword>
<evidence type="ECO:0000256" key="6">
    <source>
        <dbReference type="ARBA" id="ARBA00022840"/>
    </source>
</evidence>
<sequence length="651" mass="74103">MGTSVLSCILQTRYSCFSYRSGSIVAHNTGVMILDEGITSTATCISSMKSELSTSISGNPPVHSWPTSGILPLTRASFEGCLYRGEGNANVVIALPRERKVVRFRKSSPGEVSPDAGRARVEREVDFLRSVISGFLGCYVQTPYILRGNQDDMAALSEAIYAFRPEYRRNKEIVEEYATKFPDYTFLPPSFDTPEAHSDEPAKYTFCVEIKPKQGFLHDQECQFKKCPYCLTQYYKLKNGTVSQRSRYCPLDLFSGDNDRMQNALRGLLESPQNNLKIFKDGIIVYSQDSCPDDIEHIFADWFPSSTPCTPEQYFNKFSSLVIATLLRSFPQNLQSVIESHPHVEPCDDLDPPSRMNLEIVAKAKKILYFAGEECNFTTGHLPPDSVLGRILCMQQLPYCSADIVYRIYSKYRAVLNDEVIYSNIIEMHRNEMESREHVASHKRKQAHLYLTQSDNVKRSMEDTNELYTRNLSLCKIKLQDTNGNRRNETHCCHWIFNNDSNIKEEKKLDLATNSVSLINKRNSVIRQKRKIDVKTSNNPLSIEQLRVLQNYLLFSTARDCSILMAFREFDPNTSSNVPSDHVIKISEGLHYLANVGVSDLDPKSVRCIEKHRLRDVDILNAVIQVLEEELALRNQGSLEGHKQHISKCSD</sequence>
<dbReference type="AlphaFoldDB" id="A0AAJ7RT99"/>
<evidence type="ECO:0000313" key="9">
    <source>
        <dbReference type="RefSeq" id="XP_024946721.1"/>
    </source>
</evidence>
<dbReference type="Gene3D" id="3.30.200.110">
    <property type="entry name" value="Inositol-pentakisphosphate 2-kinase, N-lobe"/>
    <property type="match status" value="1"/>
</dbReference>
<evidence type="ECO:0000313" key="8">
    <source>
        <dbReference type="Proteomes" id="UP000694920"/>
    </source>
</evidence>
<dbReference type="GO" id="GO:0005524">
    <property type="term" value="F:ATP binding"/>
    <property type="evidence" value="ECO:0007669"/>
    <property type="project" value="UniProtKB-KW"/>
</dbReference>